<comment type="caution">
    <text evidence="10">The sequence shown here is derived from an EMBL/GenBank/DDBJ whole genome shotgun (WGS) entry which is preliminary data.</text>
</comment>
<dbReference type="PANTHER" id="PTHR34031">
    <property type="entry name" value="CENTROSOMAL PROTEIN OF 162 KDA"/>
    <property type="match status" value="1"/>
</dbReference>
<dbReference type="GO" id="GO:0005814">
    <property type="term" value="C:centriole"/>
    <property type="evidence" value="ECO:0007669"/>
    <property type="project" value="UniProtKB-SubCell"/>
</dbReference>
<sequence>MLAQREKTLRAATAEVGVLKGQLSALREQYEHERAEWRKREEQLQRELSEAIRLSGYRQHLAKGGTLTECAMPASELARIEADIAQQETLIAGYQKENERLTEALKAAREAQRIDAAKGEEEARRLSLRLSEMERTAAERAPDGLRNQLESAHARLAEEREAAAERESEMRFEMDRLRAAKRELEGKLAGVDLGQLHSDHQAVREAEAKVREIEEARKKEVAALQAKLTWYTENQQLIDELEQQRITALARVAELTSALDGQEVQRTAFLETRVSQLEETVCELEATHSKRLRALRQQSERVAAGYEAKVALLSDKLQKAEALLEGKGAGAATRSKVKELERQIEEIRATHTKQRAKREMAAVLESKNAEVEAYRIELDAIVLDMKLLHAKQAEAMVLETARSRRR</sequence>
<keyword evidence="6" id="KW-0970">Cilium biogenesis/degradation</keyword>
<organism evidence="10 11">
    <name type="scientific">Chrysochromulina tobinii</name>
    <dbReference type="NCBI Taxonomy" id="1460289"/>
    <lineage>
        <taxon>Eukaryota</taxon>
        <taxon>Haptista</taxon>
        <taxon>Haptophyta</taxon>
        <taxon>Prymnesiophyceae</taxon>
        <taxon>Prymnesiales</taxon>
        <taxon>Chrysochromulinaceae</taxon>
        <taxon>Chrysochromulina</taxon>
    </lineage>
</organism>
<dbReference type="GO" id="GO:0060271">
    <property type="term" value="P:cilium assembly"/>
    <property type="evidence" value="ECO:0007669"/>
    <property type="project" value="TreeGrafter"/>
</dbReference>
<proteinExistence type="inferred from homology"/>
<evidence type="ECO:0000256" key="8">
    <source>
        <dbReference type="ARBA" id="ARBA00023212"/>
    </source>
</evidence>
<dbReference type="EMBL" id="JWZX01001831">
    <property type="protein sequence ID" value="KOO32180.1"/>
    <property type="molecule type" value="Genomic_DNA"/>
</dbReference>
<comment type="similarity">
    <text evidence="2">Belongs to the CEP162 family.</text>
</comment>
<keyword evidence="4" id="KW-0963">Cytoplasm</keyword>
<comment type="subcellular location">
    <subcellularLocation>
        <location evidence="1">Cytoplasm</location>
        <location evidence="1">Cytoskeleton</location>
        <location evidence="1">Microtubule organizing center</location>
        <location evidence="1">Centrosome</location>
        <location evidence="1">Centriole</location>
    </subcellularLocation>
</comment>
<dbReference type="GO" id="GO:0005879">
    <property type="term" value="C:axonemal microtubule"/>
    <property type="evidence" value="ECO:0007669"/>
    <property type="project" value="TreeGrafter"/>
</dbReference>
<accession>A0A0M0K048</accession>
<protein>
    <recommendedName>
        <fullName evidence="3">Centrosomal protein of 162 kDa</fullName>
    </recommendedName>
</protein>
<feature type="coiled-coil region" evidence="9">
    <location>
        <begin position="303"/>
        <end position="357"/>
    </location>
</feature>
<evidence type="ECO:0000256" key="7">
    <source>
        <dbReference type="ARBA" id="ARBA00023054"/>
    </source>
</evidence>
<gene>
    <name evidence="10" type="ORF">Ctob_005479</name>
</gene>
<evidence type="ECO:0000313" key="11">
    <source>
        <dbReference type="Proteomes" id="UP000037460"/>
    </source>
</evidence>
<name>A0A0M0K048_9EUKA</name>
<reference evidence="11" key="1">
    <citation type="journal article" date="2015" name="PLoS Genet.">
        <title>Genome Sequence and Transcriptome Analyses of Chrysochromulina tobin: Metabolic Tools for Enhanced Algal Fitness in the Prominent Order Prymnesiales (Haptophyceae).</title>
        <authorList>
            <person name="Hovde B.T."/>
            <person name="Deodato C.R."/>
            <person name="Hunsperger H.M."/>
            <person name="Ryken S.A."/>
            <person name="Yost W."/>
            <person name="Jha R.K."/>
            <person name="Patterson J."/>
            <person name="Monnat R.J. Jr."/>
            <person name="Barlow S.B."/>
            <person name="Starkenburg S.R."/>
            <person name="Cattolico R.A."/>
        </authorList>
    </citation>
    <scope>NUCLEOTIDE SEQUENCE</scope>
    <source>
        <strain evidence="11">CCMP291</strain>
    </source>
</reference>
<evidence type="ECO:0000256" key="2">
    <source>
        <dbReference type="ARBA" id="ARBA00009485"/>
    </source>
</evidence>
<dbReference type="PANTHER" id="PTHR34031:SF1">
    <property type="entry name" value="CENTROSOMAL PROTEIN OF 162 KDA"/>
    <property type="match status" value="1"/>
</dbReference>
<evidence type="ECO:0000256" key="6">
    <source>
        <dbReference type="ARBA" id="ARBA00022794"/>
    </source>
</evidence>
<dbReference type="AlphaFoldDB" id="A0A0M0K048"/>
<evidence type="ECO:0000256" key="4">
    <source>
        <dbReference type="ARBA" id="ARBA00022490"/>
    </source>
</evidence>
<dbReference type="OrthoDB" id="2021095at2759"/>
<evidence type="ECO:0000256" key="3">
    <source>
        <dbReference type="ARBA" id="ARBA00021406"/>
    </source>
</evidence>
<evidence type="ECO:0000256" key="1">
    <source>
        <dbReference type="ARBA" id="ARBA00004114"/>
    </source>
</evidence>
<feature type="coiled-coil region" evidence="9">
    <location>
        <begin position="9"/>
        <end position="169"/>
    </location>
</feature>
<keyword evidence="5" id="KW-0493">Microtubule</keyword>
<dbReference type="Proteomes" id="UP000037460">
    <property type="component" value="Unassembled WGS sequence"/>
</dbReference>
<evidence type="ECO:0000256" key="9">
    <source>
        <dbReference type="SAM" id="Coils"/>
    </source>
</evidence>
<dbReference type="InterPro" id="IPR038774">
    <property type="entry name" value="CEP162-like"/>
</dbReference>
<keyword evidence="11" id="KW-1185">Reference proteome</keyword>
<keyword evidence="7 9" id="KW-0175">Coiled coil</keyword>
<evidence type="ECO:0000313" key="10">
    <source>
        <dbReference type="EMBL" id="KOO32180.1"/>
    </source>
</evidence>
<keyword evidence="8" id="KW-0206">Cytoskeleton</keyword>
<feature type="coiled-coil region" evidence="9">
    <location>
        <begin position="196"/>
        <end position="258"/>
    </location>
</feature>
<evidence type="ECO:0000256" key="5">
    <source>
        <dbReference type="ARBA" id="ARBA00022701"/>
    </source>
</evidence>